<dbReference type="Proteomes" id="UP000281553">
    <property type="component" value="Unassembled WGS sequence"/>
</dbReference>
<dbReference type="OrthoDB" id="426527at2759"/>
<dbReference type="AlphaFoldDB" id="A0A3P7LF40"/>
<feature type="transmembrane region" description="Helical" evidence="7">
    <location>
        <begin position="108"/>
        <end position="129"/>
    </location>
</feature>
<name>A0A3P7LF40_DIBLA</name>
<proteinExistence type="inferred from homology"/>
<dbReference type="InterPro" id="IPR012435">
    <property type="entry name" value="TMEM144"/>
</dbReference>
<keyword evidence="5 7" id="KW-0472">Membrane</keyword>
<sequence length="241" mass="26136">MYVFIKPATAEPITSAPDACARSETEVLPEESTENDEQPEIELHRLRHNSRCSAVMNTFCQTAAAERTPPAPNVSADDDTEALLGQSTPNNEQLEIELRRFHRNSRCLGIFLALLSGICYGLVFVPIIYTQENEPGASQKGIHYIGATGVGSLLASTIYFVIYSCSTFNSPEIPSNVMILPALLTGLLWTTGQACWLIANEALQASITFPIATTAPAAIVALIGTIFYHEVKVEVTFVIAS</sequence>
<comment type="similarity">
    <text evidence="2">Belongs to the TMEM144 family.</text>
</comment>
<dbReference type="GO" id="GO:0015144">
    <property type="term" value="F:carbohydrate transmembrane transporter activity"/>
    <property type="evidence" value="ECO:0007669"/>
    <property type="project" value="InterPro"/>
</dbReference>
<feature type="transmembrane region" description="Helical" evidence="7">
    <location>
        <begin position="177"/>
        <end position="199"/>
    </location>
</feature>
<evidence type="ECO:0000256" key="7">
    <source>
        <dbReference type="SAM" id="Phobius"/>
    </source>
</evidence>
<dbReference type="Pfam" id="PF07857">
    <property type="entry name" value="TMEM144"/>
    <property type="match status" value="1"/>
</dbReference>
<feature type="transmembrane region" description="Helical" evidence="7">
    <location>
        <begin position="205"/>
        <end position="228"/>
    </location>
</feature>
<dbReference type="EMBL" id="UYRU01052689">
    <property type="protein sequence ID" value="VDN11980.1"/>
    <property type="molecule type" value="Genomic_DNA"/>
</dbReference>
<protein>
    <submittedName>
        <fullName evidence="8">Uncharacterized protein</fullName>
    </submittedName>
</protein>
<feature type="transmembrane region" description="Helical" evidence="7">
    <location>
        <begin position="141"/>
        <end position="165"/>
    </location>
</feature>
<evidence type="ECO:0000256" key="3">
    <source>
        <dbReference type="ARBA" id="ARBA00022692"/>
    </source>
</evidence>
<evidence type="ECO:0000313" key="9">
    <source>
        <dbReference type="Proteomes" id="UP000281553"/>
    </source>
</evidence>
<evidence type="ECO:0000256" key="2">
    <source>
        <dbReference type="ARBA" id="ARBA00005731"/>
    </source>
</evidence>
<reference evidence="8 9" key="1">
    <citation type="submission" date="2018-11" db="EMBL/GenBank/DDBJ databases">
        <authorList>
            <consortium name="Pathogen Informatics"/>
        </authorList>
    </citation>
    <scope>NUCLEOTIDE SEQUENCE [LARGE SCALE GENOMIC DNA]</scope>
</reference>
<dbReference type="PANTHER" id="PTHR16119">
    <property type="entry name" value="TRANSMEMBRANE PROTEIN 144"/>
    <property type="match status" value="1"/>
</dbReference>
<feature type="region of interest" description="Disordered" evidence="6">
    <location>
        <begin position="15"/>
        <end position="39"/>
    </location>
</feature>
<evidence type="ECO:0000256" key="5">
    <source>
        <dbReference type="ARBA" id="ARBA00023136"/>
    </source>
</evidence>
<accession>A0A3P7LF40</accession>
<comment type="subcellular location">
    <subcellularLocation>
        <location evidence="1">Membrane</location>
        <topology evidence="1">Multi-pass membrane protein</topology>
    </subcellularLocation>
</comment>
<dbReference type="GO" id="GO:0016020">
    <property type="term" value="C:membrane"/>
    <property type="evidence" value="ECO:0007669"/>
    <property type="project" value="UniProtKB-SubCell"/>
</dbReference>
<organism evidence="8 9">
    <name type="scientific">Dibothriocephalus latus</name>
    <name type="common">Fish tapeworm</name>
    <name type="synonym">Diphyllobothrium latum</name>
    <dbReference type="NCBI Taxonomy" id="60516"/>
    <lineage>
        <taxon>Eukaryota</taxon>
        <taxon>Metazoa</taxon>
        <taxon>Spiralia</taxon>
        <taxon>Lophotrochozoa</taxon>
        <taxon>Platyhelminthes</taxon>
        <taxon>Cestoda</taxon>
        <taxon>Eucestoda</taxon>
        <taxon>Diphyllobothriidea</taxon>
        <taxon>Diphyllobothriidae</taxon>
        <taxon>Dibothriocephalus</taxon>
    </lineage>
</organism>
<keyword evidence="4 7" id="KW-1133">Transmembrane helix</keyword>
<feature type="compositionally biased region" description="Acidic residues" evidence="6">
    <location>
        <begin position="27"/>
        <end position="39"/>
    </location>
</feature>
<evidence type="ECO:0000256" key="6">
    <source>
        <dbReference type="SAM" id="MobiDB-lite"/>
    </source>
</evidence>
<evidence type="ECO:0000256" key="4">
    <source>
        <dbReference type="ARBA" id="ARBA00022989"/>
    </source>
</evidence>
<gene>
    <name evidence="8" type="ORF">DILT_LOCUS7811</name>
</gene>
<evidence type="ECO:0000313" key="8">
    <source>
        <dbReference type="EMBL" id="VDN11980.1"/>
    </source>
</evidence>
<keyword evidence="9" id="KW-1185">Reference proteome</keyword>
<evidence type="ECO:0000256" key="1">
    <source>
        <dbReference type="ARBA" id="ARBA00004141"/>
    </source>
</evidence>
<keyword evidence="3 7" id="KW-0812">Transmembrane</keyword>
<dbReference type="InterPro" id="IPR010651">
    <property type="entry name" value="Sugar_transport"/>
</dbReference>
<dbReference type="PANTHER" id="PTHR16119:SF17">
    <property type="entry name" value="TRANSMEMBRANE PROTEIN 144"/>
    <property type="match status" value="1"/>
</dbReference>